<comment type="caution">
    <text evidence="1">The sequence shown here is derived from an EMBL/GenBank/DDBJ whole genome shotgun (WGS) entry which is preliminary data.</text>
</comment>
<sequence length="285" mass="31854">MNEKEIAILYHGGCPDGFGGAYAAWKKFGNMADYIPSKYGRPIPEGLEGKELYFIDFCYPQEIMDSIAKTAKSITVLDHHEGVHEVATKFPGIFDSSRSGATIAWSYFHPDTPIPLLLKYVEDGDRYVFKLPDSRAIIAYAYAQKFAFEDWDNLVQECENDETRATLTEKGKIYAEHFAILAEQIANKAILVSFEGYECYLSSTANMFTSDVGNKLASVKPPLGLIANFFGDVLHVSLRSDHSLDVSTIARKYGGNGHPQAAAFFLRWGDPLPWTVLNENENPRN</sequence>
<proteinExistence type="predicted"/>
<dbReference type="Proteomes" id="UP000176867">
    <property type="component" value="Unassembled WGS sequence"/>
</dbReference>
<dbReference type="SUPFAM" id="SSF64182">
    <property type="entry name" value="DHH phosphoesterases"/>
    <property type="match status" value="1"/>
</dbReference>
<accession>A0A1F6G7U5</accession>
<protein>
    <recommendedName>
        <fullName evidence="3">DHHA1 domain-containing protein</fullName>
    </recommendedName>
</protein>
<name>A0A1F6G7U5_9BACT</name>
<reference evidence="1 2" key="1">
    <citation type="journal article" date="2016" name="Nat. Commun.">
        <title>Thousands of microbial genomes shed light on interconnected biogeochemical processes in an aquifer system.</title>
        <authorList>
            <person name="Anantharaman K."/>
            <person name="Brown C.T."/>
            <person name="Hug L.A."/>
            <person name="Sharon I."/>
            <person name="Castelle C.J."/>
            <person name="Probst A.J."/>
            <person name="Thomas B.C."/>
            <person name="Singh A."/>
            <person name="Wilkins M.J."/>
            <person name="Karaoz U."/>
            <person name="Brodie E.L."/>
            <person name="Williams K.H."/>
            <person name="Hubbard S.S."/>
            <person name="Banfield J.F."/>
        </authorList>
    </citation>
    <scope>NUCLEOTIDE SEQUENCE [LARGE SCALE GENOMIC DNA]</scope>
</reference>
<evidence type="ECO:0000313" key="2">
    <source>
        <dbReference type="Proteomes" id="UP000176867"/>
    </source>
</evidence>
<evidence type="ECO:0008006" key="3">
    <source>
        <dbReference type="Google" id="ProtNLM"/>
    </source>
</evidence>
<gene>
    <name evidence="1" type="ORF">A2609_00040</name>
</gene>
<dbReference type="PANTHER" id="PTHR46922:SF4">
    <property type="entry name" value="DHHA1 DOMAIN PROTEIN"/>
    <property type="match status" value="1"/>
</dbReference>
<evidence type="ECO:0000313" key="1">
    <source>
        <dbReference type="EMBL" id="OGG94162.1"/>
    </source>
</evidence>
<dbReference type="PANTHER" id="PTHR46922">
    <property type="entry name" value="DHHA1 DOMAIN PROTEIN"/>
    <property type="match status" value="1"/>
</dbReference>
<dbReference type="STRING" id="1798533.A2609_00040"/>
<dbReference type="Gene3D" id="3.10.310.30">
    <property type="match status" value="1"/>
</dbReference>
<dbReference type="AlphaFoldDB" id="A0A1F6G7U5"/>
<organism evidence="1 2">
    <name type="scientific">Candidatus Kaiserbacteria bacterium RIFOXYD1_FULL_47_14</name>
    <dbReference type="NCBI Taxonomy" id="1798533"/>
    <lineage>
        <taxon>Bacteria</taxon>
        <taxon>Candidatus Kaiseribacteriota</taxon>
    </lineage>
</organism>
<dbReference type="EMBL" id="MFMU01000002">
    <property type="protein sequence ID" value="OGG94162.1"/>
    <property type="molecule type" value="Genomic_DNA"/>
</dbReference>
<dbReference type="InterPro" id="IPR038763">
    <property type="entry name" value="DHH_sf"/>
</dbReference>